<evidence type="ECO:0000256" key="1">
    <source>
        <dbReference type="ARBA" id="ARBA00022603"/>
    </source>
</evidence>
<protein>
    <recommendedName>
        <fullName evidence="6">DNA methyltransferase</fullName>
    </recommendedName>
</protein>
<evidence type="ECO:0008006" key="6">
    <source>
        <dbReference type="Google" id="ProtNLM"/>
    </source>
</evidence>
<gene>
    <name evidence="5" type="ORF">ARTV_3015</name>
</gene>
<dbReference type="Pfam" id="PF05063">
    <property type="entry name" value="MT-A70"/>
    <property type="match status" value="2"/>
</dbReference>
<dbReference type="InterPro" id="IPR007757">
    <property type="entry name" value="MT-A70-like"/>
</dbReference>
<keyword evidence="3" id="KW-0949">S-adenosyl-L-methionine</keyword>
<accession>A0A3B0MQ92</accession>
<dbReference type="GO" id="GO:0003676">
    <property type="term" value="F:nucleic acid binding"/>
    <property type="evidence" value="ECO:0007669"/>
    <property type="project" value="InterPro"/>
</dbReference>
<evidence type="ECO:0000256" key="4">
    <source>
        <dbReference type="PROSITE-ProRule" id="PRU00489"/>
    </source>
</evidence>
<reference evidence="5" key="1">
    <citation type="submission" date="2018-04" db="EMBL/GenBank/DDBJ databases">
        <authorList>
            <person name="Go L.Y."/>
            <person name="Mitchell J.A."/>
        </authorList>
    </citation>
    <scope>NUCLEOTIDE SEQUENCE</scope>
    <source>
        <strain evidence="5">ARTV</strain>
    </source>
</reference>
<dbReference type="EMBL" id="UFQR01000020">
    <property type="protein sequence ID" value="SSW96546.1"/>
    <property type="molecule type" value="Genomic_DNA"/>
</dbReference>
<evidence type="ECO:0000256" key="2">
    <source>
        <dbReference type="ARBA" id="ARBA00022679"/>
    </source>
</evidence>
<sequence>MKKYDFILADPPWQYKNKVSNGAANNHYKTTNFYPLTRLPIDTIANQNSALCMWYTGNFALEAITLAEAWGFTVKTMKGFTWVKLNKKAQQRIDKYPPQDFFNFMALLNHETRIGLGNYTRSNSEDCLIAIKGKGLERKDASIKQIIYSCIDDHSKKPKEVHCRLEKLYGDVSRIELFARDKTPGWDLWGDQSPENSVNF</sequence>
<dbReference type="PANTHER" id="PTHR12829:SF7">
    <property type="entry name" value="N6-ADENOSINE-METHYLTRANSFERASE CATALYTIC SUBUNIT"/>
    <property type="match status" value="1"/>
</dbReference>
<name>A0A3B0MQ92_9GAMM</name>
<dbReference type="SUPFAM" id="SSF53335">
    <property type="entry name" value="S-adenosyl-L-methionine-dependent methyltransferases"/>
    <property type="match status" value="1"/>
</dbReference>
<dbReference type="GO" id="GO:0008168">
    <property type="term" value="F:methyltransferase activity"/>
    <property type="evidence" value="ECO:0007669"/>
    <property type="project" value="UniProtKB-KW"/>
</dbReference>
<proteinExistence type="inferred from homology"/>
<organism evidence="5">
    <name type="scientific">Arsenophonus endosymbiont of Trialeurodes vaporariorum</name>
    <dbReference type="NCBI Taxonomy" id="235567"/>
    <lineage>
        <taxon>Bacteria</taxon>
        <taxon>Pseudomonadati</taxon>
        <taxon>Pseudomonadota</taxon>
        <taxon>Gammaproteobacteria</taxon>
        <taxon>Enterobacterales</taxon>
        <taxon>Morganellaceae</taxon>
        <taxon>Arsenophonus</taxon>
    </lineage>
</organism>
<keyword evidence="1" id="KW-0489">Methyltransferase</keyword>
<dbReference type="AlphaFoldDB" id="A0A3B0MQ92"/>
<evidence type="ECO:0000313" key="5">
    <source>
        <dbReference type="EMBL" id="SSW96546.1"/>
    </source>
</evidence>
<dbReference type="PROSITE" id="PS00092">
    <property type="entry name" value="N6_MTASE"/>
    <property type="match status" value="1"/>
</dbReference>
<dbReference type="PANTHER" id="PTHR12829">
    <property type="entry name" value="N6-ADENOSINE-METHYLTRANSFERASE"/>
    <property type="match status" value="1"/>
</dbReference>
<keyword evidence="2" id="KW-0808">Transferase</keyword>
<dbReference type="PROSITE" id="PS51143">
    <property type="entry name" value="MT_A70"/>
    <property type="match status" value="1"/>
</dbReference>
<dbReference type="InterPro" id="IPR029063">
    <property type="entry name" value="SAM-dependent_MTases_sf"/>
</dbReference>
<evidence type="ECO:0000256" key="3">
    <source>
        <dbReference type="ARBA" id="ARBA00022691"/>
    </source>
</evidence>
<comment type="similarity">
    <text evidence="4">Belongs to the MT-A70-like family.</text>
</comment>
<dbReference type="InterPro" id="IPR002052">
    <property type="entry name" value="DNA_methylase_N6_adenine_CS"/>
</dbReference>
<dbReference type="GO" id="GO:0032259">
    <property type="term" value="P:methylation"/>
    <property type="evidence" value="ECO:0007669"/>
    <property type="project" value="UniProtKB-KW"/>
</dbReference>